<accession>A0A225VCQ5</accession>
<sequence length="278" mass="32018">MNECPEELIIRLAVAASSRCIHTVNELLNDGHFENARRVRTAINVYTLKSFFLYEQENTSDSPTELKPLLSPYFYVVEMAIFSPTFWHRYDRTWWFDKTKTNVIEGMYKVVHRGFNSEVSPEMEETAARLQQLFDTLHIDNGTLSKVYGLPNTSSAADVVAVLLESKTSLRAWNFELTLLLSGFKTLERQLERVKVASGSCKKFVERFLQLQRAIPELEHSPGANFLIIRQLHEILRVSIFLFTWLLRTNNTLIIMCLNAHQDASEVVTKLSSPGWLQ</sequence>
<comment type="caution">
    <text evidence="1">The sequence shown here is derived from an EMBL/GenBank/DDBJ whole genome shotgun (WGS) entry which is preliminary data.</text>
</comment>
<dbReference type="OrthoDB" id="126022at2759"/>
<evidence type="ECO:0000313" key="2">
    <source>
        <dbReference type="Proteomes" id="UP000198211"/>
    </source>
</evidence>
<keyword evidence="2" id="KW-1185">Reference proteome</keyword>
<proteinExistence type="predicted"/>
<reference evidence="2" key="1">
    <citation type="submission" date="2017-03" db="EMBL/GenBank/DDBJ databases">
        <title>Phytopthora megakarya and P. palmivora, two closely related causual agents of cacao black pod achieved similar genome size and gene model numbers by different mechanisms.</title>
        <authorList>
            <person name="Ali S."/>
            <person name="Shao J."/>
            <person name="Larry D.J."/>
            <person name="Kronmiller B."/>
            <person name="Shen D."/>
            <person name="Strem M.D."/>
            <person name="Melnick R.L."/>
            <person name="Guiltinan M.J."/>
            <person name="Tyler B.M."/>
            <person name="Meinhardt L.W."/>
            <person name="Bailey B.A."/>
        </authorList>
    </citation>
    <scope>NUCLEOTIDE SEQUENCE [LARGE SCALE GENOMIC DNA]</scope>
    <source>
        <strain evidence="2">zdho120</strain>
    </source>
</reference>
<dbReference type="AlphaFoldDB" id="A0A225VCQ5"/>
<dbReference type="EMBL" id="NBNE01005871">
    <property type="protein sequence ID" value="OWZ02894.1"/>
    <property type="molecule type" value="Genomic_DNA"/>
</dbReference>
<protein>
    <submittedName>
        <fullName evidence="1">Uncharacterized protein</fullName>
    </submittedName>
</protein>
<dbReference type="Proteomes" id="UP000198211">
    <property type="component" value="Unassembled WGS sequence"/>
</dbReference>
<evidence type="ECO:0000313" key="1">
    <source>
        <dbReference type="EMBL" id="OWZ02894.1"/>
    </source>
</evidence>
<dbReference type="STRING" id="4795.A0A225VCQ5"/>
<name>A0A225VCQ5_9STRA</name>
<organism evidence="1 2">
    <name type="scientific">Phytophthora megakarya</name>
    <dbReference type="NCBI Taxonomy" id="4795"/>
    <lineage>
        <taxon>Eukaryota</taxon>
        <taxon>Sar</taxon>
        <taxon>Stramenopiles</taxon>
        <taxon>Oomycota</taxon>
        <taxon>Peronosporomycetes</taxon>
        <taxon>Peronosporales</taxon>
        <taxon>Peronosporaceae</taxon>
        <taxon>Phytophthora</taxon>
    </lineage>
</organism>
<gene>
    <name evidence="1" type="ORF">PHMEG_00025468</name>
</gene>